<comment type="similarity">
    <text evidence="1">Belongs to the glycosyl hydrolase 16 family.</text>
</comment>
<dbReference type="CDD" id="cd08023">
    <property type="entry name" value="GH16_laminarinase_like"/>
    <property type="match status" value="1"/>
</dbReference>
<name>A9E582_9FLAO</name>
<dbReference type="GO" id="GO:0005975">
    <property type="term" value="P:carbohydrate metabolic process"/>
    <property type="evidence" value="ECO:0007669"/>
    <property type="project" value="InterPro"/>
</dbReference>
<proteinExistence type="inferred from homology"/>
<dbReference type="PANTHER" id="PTHR10963:SF55">
    <property type="entry name" value="GLYCOSIDE HYDROLASE FAMILY 16 PROTEIN"/>
    <property type="match status" value="1"/>
</dbReference>
<feature type="domain" description="GH16" evidence="2">
    <location>
        <begin position="49"/>
        <end position="287"/>
    </location>
</feature>
<reference evidence="3 4" key="1">
    <citation type="journal article" date="2011" name="J. Bacteriol.">
        <title>Genome sequence of the algicidal bacterium Kordia algicida OT-1.</title>
        <authorList>
            <person name="Lee H.S."/>
            <person name="Kang S.G."/>
            <person name="Kwon K.K."/>
            <person name="Lee J.H."/>
            <person name="Kim S.J."/>
        </authorList>
    </citation>
    <scope>NUCLEOTIDE SEQUENCE [LARGE SCALE GENOMIC DNA]</scope>
    <source>
        <strain evidence="3 4">OT-1</strain>
    </source>
</reference>
<evidence type="ECO:0000256" key="1">
    <source>
        <dbReference type="ARBA" id="ARBA00006865"/>
    </source>
</evidence>
<dbReference type="EMBL" id="ABIB01000010">
    <property type="protein sequence ID" value="EDP95152.1"/>
    <property type="molecule type" value="Genomic_DNA"/>
</dbReference>
<protein>
    <submittedName>
        <fullName evidence="3">Glycosyl hydrolase, family 15</fullName>
    </submittedName>
</protein>
<keyword evidence="4" id="KW-1185">Reference proteome</keyword>
<dbReference type="Pfam" id="PF00722">
    <property type="entry name" value="Glyco_hydro_16"/>
    <property type="match status" value="1"/>
</dbReference>
<dbReference type="InterPro" id="IPR050546">
    <property type="entry name" value="Glycosyl_Hydrlase_16"/>
</dbReference>
<dbReference type="SUPFAM" id="SSF49899">
    <property type="entry name" value="Concanavalin A-like lectins/glucanases"/>
    <property type="match status" value="1"/>
</dbReference>
<gene>
    <name evidence="3" type="ORF">KAOT1_06702</name>
</gene>
<dbReference type="InterPro" id="IPR013320">
    <property type="entry name" value="ConA-like_dom_sf"/>
</dbReference>
<evidence type="ECO:0000313" key="4">
    <source>
        <dbReference type="Proteomes" id="UP000002945"/>
    </source>
</evidence>
<dbReference type="STRING" id="391587.KAOT1_06702"/>
<accession>A9E582</accession>
<keyword evidence="3" id="KW-0378">Hydrolase</keyword>
<dbReference type="GO" id="GO:0004553">
    <property type="term" value="F:hydrolase activity, hydrolyzing O-glycosyl compounds"/>
    <property type="evidence" value="ECO:0007669"/>
    <property type="project" value="InterPro"/>
</dbReference>
<dbReference type="PROSITE" id="PS51762">
    <property type="entry name" value="GH16_2"/>
    <property type="match status" value="1"/>
</dbReference>
<dbReference type="PANTHER" id="PTHR10963">
    <property type="entry name" value="GLYCOSYL HYDROLASE-RELATED"/>
    <property type="match status" value="1"/>
</dbReference>
<dbReference type="AlphaFoldDB" id="A9E582"/>
<dbReference type="Proteomes" id="UP000002945">
    <property type="component" value="Unassembled WGS sequence"/>
</dbReference>
<evidence type="ECO:0000313" key="3">
    <source>
        <dbReference type="EMBL" id="EDP95152.1"/>
    </source>
</evidence>
<dbReference type="Gene3D" id="2.60.120.200">
    <property type="match status" value="1"/>
</dbReference>
<organism evidence="3 4">
    <name type="scientific">Kordia algicida OT-1</name>
    <dbReference type="NCBI Taxonomy" id="391587"/>
    <lineage>
        <taxon>Bacteria</taxon>
        <taxon>Pseudomonadati</taxon>
        <taxon>Bacteroidota</taxon>
        <taxon>Flavobacteriia</taxon>
        <taxon>Flavobacteriales</taxon>
        <taxon>Flavobacteriaceae</taxon>
        <taxon>Kordia</taxon>
    </lineage>
</organism>
<evidence type="ECO:0000259" key="2">
    <source>
        <dbReference type="PROSITE" id="PS51762"/>
    </source>
</evidence>
<dbReference type="HOGENOM" id="CLU_019533_0_3_10"/>
<sequence length="287" mass="32360">MLKIKKTKNMNFISKIKTTYMQSFAALILLIVIGGMAVSCNPDETQEVTTLTNIVLRDDFDVDGAPNSAIWTYDIGTGNNGWGNNELQYYTDRPENVVVENGMLKITALQESFEGSGYTSARINTKGLYAKKYGRFEARIKLPWGQGLWPAFWLLGNNIDTVSWPQCGEIDIMEYRGQLPTITTGSVHGPGYFAGNAISKEYELIDDRFDTGFHVFGIEWGPNYINYYVDDVLYNQITPEDVTGEWVFDHEFFIIMNLAVGGSYVGSPNADTVFPQTMLVDYVRVYQ</sequence>
<dbReference type="InterPro" id="IPR000757">
    <property type="entry name" value="Beta-glucanase-like"/>
</dbReference>
<comment type="caution">
    <text evidence="3">The sequence shown here is derived from an EMBL/GenBank/DDBJ whole genome shotgun (WGS) entry which is preliminary data.</text>
</comment>
<dbReference type="eggNOG" id="COG2273">
    <property type="taxonomic scope" value="Bacteria"/>
</dbReference>